<keyword evidence="1" id="KW-0812">Transmembrane</keyword>
<dbReference type="AlphaFoldDB" id="A0A1G5ZJ80"/>
<feature type="transmembrane region" description="Helical" evidence="1">
    <location>
        <begin position="6"/>
        <end position="29"/>
    </location>
</feature>
<dbReference type="InterPro" id="IPR057695">
    <property type="entry name" value="DUF7935"/>
</dbReference>
<keyword evidence="1" id="KW-1133">Transmembrane helix</keyword>
<evidence type="ECO:0000256" key="1">
    <source>
        <dbReference type="SAM" id="Phobius"/>
    </source>
</evidence>
<organism evidence="2 3">
    <name type="scientific">Algoriphagus alkaliphilus</name>
    <dbReference type="NCBI Taxonomy" id="279824"/>
    <lineage>
        <taxon>Bacteria</taxon>
        <taxon>Pseudomonadati</taxon>
        <taxon>Bacteroidota</taxon>
        <taxon>Cytophagia</taxon>
        <taxon>Cytophagales</taxon>
        <taxon>Cyclobacteriaceae</taxon>
        <taxon>Algoriphagus</taxon>
    </lineage>
</organism>
<dbReference type="Proteomes" id="UP000198756">
    <property type="component" value="Unassembled WGS sequence"/>
</dbReference>
<keyword evidence="3" id="KW-1185">Reference proteome</keyword>
<accession>A0A1G5ZJ80</accession>
<dbReference type="Pfam" id="PF25589">
    <property type="entry name" value="DUF7935"/>
    <property type="match status" value="1"/>
</dbReference>
<gene>
    <name evidence="2" type="ORF">SAMN03080617_03937</name>
</gene>
<evidence type="ECO:0000313" key="2">
    <source>
        <dbReference type="EMBL" id="SDA94655.1"/>
    </source>
</evidence>
<dbReference type="EMBL" id="FMXE01000040">
    <property type="protein sequence ID" value="SDA94655.1"/>
    <property type="molecule type" value="Genomic_DNA"/>
</dbReference>
<sequence length="173" mass="19805">MDYLLDLLKIILPAGIVLYGMYLVVVSFLSKEREKLLIDLKTQNTQVVLPIRLQAAERLCLLLERITPNNLVRRSNPSQFSAAELHPQLLAEVREEFNHNLSQQVYFSEETWEAVRRAVEDVTTLLNLSRQSLHAEASGMDLAKAIFAQSLEQKNDAISYALRQVKSEIQLHF</sequence>
<proteinExistence type="predicted"/>
<dbReference type="RefSeq" id="WP_092734072.1">
    <property type="nucleotide sequence ID" value="NZ_FMXE01000040.1"/>
</dbReference>
<dbReference type="OrthoDB" id="1493032at2"/>
<evidence type="ECO:0000313" key="3">
    <source>
        <dbReference type="Proteomes" id="UP000198756"/>
    </source>
</evidence>
<protein>
    <submittedName>
        <fullName evidence="2">Uncharacterized protein</fullName>
    </submittedName>
</protein>
<keyword evidence="1" id="KW-0472">Membrane</keyword>
<name>A0A1G5ZJ80_9BACT</name>
<reference evidence="3" key="1">
    <citation type="submission" date="2016-10" db="EMBL/GenBank/DDBJ databases">
        <authorList>
            <person name="Varghese N."/>
            <person name="Submissions S."/>
        </authorList>
    </citation>
    <scope>NUCLEOTIDE SEQUENCE [LARGE SCALE GENOMIC DNA]</scope>
    <source>
        <strain evidence="3">DSM 22703</strain>
    </source>
</reference>
<dbReference type="STRING" id="279824.SAMN03080617_03937"/>